<dbReference type="Gene3D" id="3.50.50.60">
    <property type="entry name" value="FAD/NAD(P)-binding domain"/>
    <property type="match status" value="2"/>
</dbReference>
<dbReference type="Pfam" id="PF00996">
    <property type="entry name" value="GDI"/>
    <property type="match status" value="2"/>
</dbReference>
<feature type="region of interest" description="Disordered" evidence="6">
    <location>
        <begin position="119"/>
        <end position="173"/>
    </location>
</feature>
<dbReference type="PRINTS" id="PR00893">
    <property type="entry name" value="RABESCORT"/>
</dbReference>
<dbReference type="FunFam" id="1.10.405.10:FF:000003">
    <property type="entry name" value="Rab proteins geranylgeranyltransferase component A"/>
    <property type="match status" value="1"/>
</dbReference>
<evidence type="ECO:0000256" key="5">
    <source>
        <dbReference type="PIRNR" id="PIRNR016550"/>
    </source>
</evidence>
<dbReference type="InterPro" id="IPR054420">
    <property type="entry name" value="RAE1_2_domI_C"/>
</dbReference>
<evidence type="ECO:0000256" key="1">
    <source>
        <dbReference type="ARBA" id="ARBA00004514"/>
    </source>
</evidence>
<accession>A0AAN9Z7N6</accession>
<dbReference type="SUPFAM" id="SSF54373">
    <property type="entry name" value="FAD-linked reductases, C-terminal domain"/>
    <property type="match status" value="1"/>
</dbReference>
<dbReference type="EMBL" id="JAZDUA010000165">
    <property type="protein sequence ID" value="KAK7865799.1"/>
    <property type="molecule type" value="Genomic_DNA"/>
</dbReference>
<comment type="similarity">
    <text evidence="2 5">Belongs to the Rab GDI family.</text>
</comment>
<proteinExistence type="inferred from homology"/>
<dbReference type="PIRSF" id="PIRSF016550">
    <property type="entry name" value="Rab_ger_ger_transf_A_euk"/>
    <property type="match status" value="1"/>
</dbReference>
<dbReference type="GO" id="GO:0016192">
    <property type="term" value="P:vesicle-mediated transport"/>
    <property type="evidence" value="ECO:0007669"/>
    <property type="project" value="TreeGrafter"/>
</dbReference>
<evidence type="ECO:0000256" key="2">
    <source>
        <dbReference type="ARBA" id="ARBA00005593"/>
    </source>
</evidence>
<dbReference type="Pfam" id="PF22603">
    <property type="entry name" value="RAE1_2_domI_C"/>
    <property type="match status" value="1"/>
</dbReference>
<dbReference type="PRINTS" id="PR00891">
    <property type="entry name" value="RABGDIREP"/>
</dbReference>
<feature type="region of interest" description="Disordered" evidence="6">
    <location>
        <begin position="588"/>
        <end position="635"/>
    </location>
</feature>
<feature type="compositionally biased region" description="Basic and acidic residues" evidence="6">
    <location>
        <begin position="626"/>
        <end position="635"/>
    </location>
</feature>
<reference evidence="8 9" key="1">
    <citation type="submission" date="2024-03" db="EMBL/GenBank/DDBJ databases">
        <title>The genome assembly and annotation of the cricket Gryllus longicercus Weissman &amp; Gray.</title>
        <authorList>
            <person name="Szrajer S."/>
            <person name="Gray D."/>
            <person name="Ylla G."/>
        </authorList>
    </citation>
    <scope>NUCLEOTIDE SEQUENCE [LARGE SCALE GENOMIC DNA]</scope>
    <source>
        <strain evidence="8">DAG 2021-001</strain>
        <tissue evidence="8">Whole body minus gut</tissue>
    </source>
</reference>
<feature type="compositionally biased region" description="Acidic residues" evidence="6">
    <location>
        <begin position="598"/>
        <end position="609"/>
    </location>
</feature>
<dbReference type="InterPro" id="IPR036188">
    <property type="entry name" value="FAD/NAD-bd_sf"/>
</dbReference>
<feature type="compositionally biased region" description="Basic and acidic residues" evidence="6">
    <location>
        <begin position="146"/>
        <end position="166"/>
    </location>
</feature>
<dbReference type="GO" id="GO:0005096">
    <property type="term" value="F:GTPase activator activity"/>
    <property type="evidence" value="ECO:0007669"/>
    <property type="project" value="UniProtKB-UniRule"/>
</dbReference>
<dbReference type="InterPro" id="IPR018203">
    <property type="entry name" value="GDP_dissociation_inhibitor"/>
</dbReference>
<dbReference type="Gene3D" id="1.10.405.10">
    <property type="entry name" value="Guanine Nucleotide Dissociation Inhibitor, domain 1"/>
    <property type="match status" value="1"/>
</dbReference>
<dbReference type="PANTHER" id="PTHR11787:SF4">
    <property type="entry name" value="CHM, RAB ESCORT PROTEIN 1"/>
    <property type="match status" value="1"/>
</dbReference>
<evidence type="ECO:0000313" key="8">
    <source>
        <dbReference type="EMBL" id="KAK7865799.1"/>
    </source>
</evidence>
<keyword evidence="9" id="KW-1185">Reference proteome</keyword>
<dbReference type="GO" id="GO:0005634">
    <property type="term" value="C:nucleus"/>
    <property type="evidence" value="ECO:0007669"/>
    <property type="project" value="TreeGrafter"/>
</dbReference>
<comment type="caution">
    <text evidence="8">The sequence shown here is derived from an EMBL/GenBank/DDBJ whole genome shotgun (WGS) entry which is preliminary data.</text>
</comment>
<evidence type="ECO:0000259" key="7">
    <source>
        <dbReference type="Pfam" id="PF22603"/>
    </source>
</evidence>
<dbReference type="GO" id="GO:0005829">
    <property type="term" value="C:cytosol"/>
    <property type="evidence" value="ECO:0007669"/>
    <property type="project" value="UniProtKB-SubCell"/>
</dbReference>
<evidence type="ECO:0000313" key="9">
    <source>
        <dbReference type="Proteomes" id="UP001378592"/>
    </source>
</evidence>
<dbReference type="GO" id="GO:0006886">
    <property type="term" value="P:intracellular protein transport"/>
    <property type="evidence" value="ECO:0007669"/>
    <property type="project" value="InterPro"/>
</dbReference>
<keyword evidence="3 5" id="KW-0343">GTPase activation</keyword>
<feature type="compositionally biased region" description="Polar residues" evidence="6">
    <location>
        <begin position="503"/>
        <end position="516"/>
    </location>
</feature>
<sequence length="635" mass="69872">MEDDLPTEYDVIVVGTGMTESIVAAAASRIGKKVLHLDSNEYYGGLWASFNFDGLQKWMEECRQPNKPSETVDASKAKEGEKLVKAGNQFSTVSNLEEKWYILEEVADSPEGQLSSKITQTEGEEHPASKAAVGPGEGAASSLGGESEKLEKEGNCEKPDSDEAKDNSVLNQRENWSQNKLKKEYRKFNLDLAPKLLFARGSLVELLISSNIARYAEFRSVTRVLTWINGRLEPVPCSRADVFSTQNVSVPEKRMLMKLLSSCLENEDANKEFEGFEDKTFVEYLKSKKLTSNLMHYVLYAIAMATENTLCMDGVNRTQRFLNSLGRYGNTPFLWPMYGSGEIPQCFCRLCAVFGGLYHLKRAADAIIIDANGEKCIGIMSGQQHLETANLVMGVGYAPPDFVKTAPSGGLSRGIFVTDRSILPSDKESLTLLQFPPLDGAREPVTVIEVGHTTNACPKGLYVVHMTCKQQTTAHEDLKAVVEHLLHVEFSDGTVARIDTDIKSTQTAHQEGSSAENPEGADASGERPAALKPQVLWSLFFNCPETSQCDFSADVPSNVFLCSGPDLDLDFEFSVKQAKEIFTKMYPESEFLPRAPDPEEIVLEGEEGSGEGAEQKEGEEQGDAQEGPKEAQSEE</sequence>
<evidence type="ECO:0000256" key="6">
    <source>
        <dbReference type="SAM" id="MobiDB-lite"/>
    </source>
</evidence>
<dbReference type="Proteomes" id="UP001378592">
    <property type="component" value="Unassembled WGS sequence"/>
</dbReference>
<feature type="domain" description="RAE1/2" evidence="7">
    <location>
        <begin position="528"/>
        <end position="566"/>
    </location>
</feature>
<evidence type="ECO:0000256" key="3">
    <source>
        <dbReference type="ARBA" id="ARBA00022468"/>
    </source>
</evidence>
<protein>
    <recommendedName>
        <fullName evidence="5">Rab proteins geranylgeranyltransferase component A</fullName>
    </recommendedName>
</protein>
<dbReference type="PANTHER" id="PTHR11787">
    <property type="entry name" value="RAB GDP-DISSOCIATION INHIBITOR"/>
    <property type="match status" value="1"/>
</dbReference>
<keyword evidence="4 5" id="KW-0963">Cytoplasm</keyword>
<dbReference type="GO" id="GO:0005968">
    <property type="term" value="C:Rab-protein geranylgeranyltransferase complex"/>
    <property type="evidence" value="ECO:0007669"/>
    <property type="project" value="UniProtKB-UniRule"/>
</dbReference>
<gene>
    <name evidence="8" type="ORF">R5R35_001264</name>
</gene>
<name>A0AAN9Z7N6_9ORTH</name>
<dbReference type="FunFam" id="3.50.50.60:FF:000108">
    <property type="entry name" value="Rab proteins geranylgeranyltransferase component A"/>
    <property type="match status" value="1"/>
</dbReference>
<evidence type="ECO:0000256" key="4">
    <source>
        <dbReference type="ARBA" id="ARBA00022490"/>
    </source>
</evidence>
<dbReference type="AlphaFoldDB" id="A0AAN9Z7N6"/>
<comment type="function">
    <text evidence="5">Substrate-binding subunit (component A) of the Rab geranylgeranyltransferase (GGTase) complex. Binds unprenylated Rab proteins and presents the substrate peptide to the catalytic component B. The component A is thought to be regenerated by transferring its prenylated Rab back to the donor membrane.</text>
</comment>
<dbReference type="SUPFAM" id="SSF51905">
    <property type="entry name" value="FAD/NAD(P)-binding domain"/>
    <property type="match status" value="1"/>
</dbReference>
<feature type="region of interest" description="Disordered" evidence="6">
    <location>
        <begin position="503"/>
        <end position="527"/>
    </location>
</feature>
<dbReference type="InterPro" id="IPR001738">
    <property type="entry name" value="Rab_escort"/>
</dbReference>
<dbReference type="GO" id="GO:0007264">
    <property type="term" value="P:small GTPase-mediated signal transduction"/>
    <property type="evidence" value="ECO:0007669"/>
    <property type="project" value="UniProtKB-UniRule"/>
</dbReference>
<comment type="subcellular location">
    <subcellularLocation>
        <location evidence="1">Cytoplasm</location>
        <location evidence="1">Cytosol</location>
    </subcellularLocation>
</comment>
<dbReference type="GO" id="GO:0005092">
    <property type="term" value="F:GDP-dissociation inhibitor activity"/>
    <property type="evidence" value="ECO:0007669"/>
    <property type="project" value="InterPro"/>
</dbReference>
<organism evidence="8 9">
    <name type="scientific">Gryllus longicercus</name>
    <dbReference type="NCBI Taxonomy" id="2509291"/>
    <lineage>
        <taxon>Eukaryota</taxon>
        <taxon>Metazoa</taxon>
        <taxon>Ecdysozoa</taxon>
        <taxon>Arthropoda</taxon>
        <taxon>Hexapoda</taxon>
        <taxon>Insecta</taxon>
        <taxon>Pterygota</taxon>
        <taxon>Neoptera</taxon>
        <taxon>Polyneoptera</taxon>
        <taxon>Orthoptera</taxon>
        <taxon>Ensifera</taxon>
        <taxon>Gryllidea</taxon>
        <taxon>Grylloidea</taxon>
        <taxon>Gryllidae</taxon>
        <taxon>Gryllinae</taxon>
        <taxon>Gryllus</taxon>
    </lineage>
</organism>
<dbReference type="Gene3D" id="3.30.519.10">
    <property type="entry name" value="Guanine Nucleotide Dissociation Inhibitor, domain 2"/>
    <property type="match status" value="1"/>
</dbReference>